<keyword evidence="2" id="KW-0732">Signal</keyword>
<dbReference type="PRINTS" id="PR00834">
    <property type="entry name" value="PROTEASES2C"/>
</dbReference>
<dbReference type="AlphaFoldDB" id="A0A840XW38"/>
<dbReference type="SUPFAM" id="SSF50494">
    <property type="entry name" value="Trypsin-like serine proteases"/>
    <property type="match status" value="1"/>
</dbReference>
<dbReference type="PANTHER" id="PTHR43019">
    <property type="entry name" value="SERINE ENDOPROTEASE DEGS"/>
    <property type="match status" value="1"/>
</dbReference>
<dbReference type="InterPro" id="IPR043504">
    <property type="entry name" value="Peptidase_S1_PA_chymotrypsin"/>
</dbReference>
<dbReference type="GO" id="GO:0006508">
    <property type="term" value="P:proteolysis"/>
    <property type="evidence" value="ECO:0007669"/>
    <property type="project" value="InterPro"/>
</dbReference>
<evidence type="ECO:0000256" key="2">
    <source>
        <dbReference type="SAM" id="SignalP"/>
    </source>
</evidence>
<evidence type="ECO:0000313" key="4">
    <source>
        <dbReference type="Proteomes" id="UP000562254"/>
    </source>
</evidence>
<name>A0A840XW38_9PROT</name>
<reference evidence="3 4" key="1">
    <citation type="submission" date="2020-08" db="EMBL/GenBank/DDBJ databases">
        <title>Genomic Encyclopedia of Type Strains, Phase IV (KMG-IV): sequencing the most valuable type-strain genomes for metagenomic binning, comparative biology and taxonomic classification.</title>
        <authorList>
            <person name="Goeker M."/>
        </authorList>
    </citation>
    <scope>NUCLEOTIDE SEQUENCE [LARGE SCALE GENOMIC DNA]</scope>
    <source>
        <strain evidence="3 4">DSM 25895</strain>
    </source>
</reference>
<feature type="chain" id="PRO_5032760785" description="Serine protease" evidence="2">
    <location>
        <begin position="22"/>
        <end position="368"/>
    </location>
</feature>
<proteinExistence type="predicted"/>
<feature type="signal peptide" evidence="2">
    <location>
        <begin position="1"/>
        <end position="21"/>
    </location>
</feature>
<dbReference type="Pfam" id="PF13365">
    <property type="entry name" value="Trypsin_2"/>
    <property type="match status" value="1"/>
</dbReference>
<feature type="compositionally biased region" description="Low complexity" evidence="1">
    <location>
        <begin position="151"/>
        <end position="160"/>
    </location>
</feature>
<dbReference type="PANTHER" id="PTHR43019:SF23">
    <property type="entry name" value="PROTEASE DO-LIKE 5, CHLOROPLASTIC"/>
    <property type="match status" value="1"/>
</dbReference>
<evidence type="ECO:0000256" key="1">
    <source>
        <dbReference type="SAM" id="MobiDB-lite"/>
    </source>
</evidence>
<evidence type="ECO:0008006" key="5">
    <source>
        <dbReference type="Google" id="ProtNLM"/>
    </source>
</evidence>
<dbReference type="InterPro" id="IPR001940">
    <property type="entry name" value="Peptidase_S1C"/>
</dbReference>
<protein>
    <recommendedName>
        <fullName evidence="5">Serine protease</fullName>
    </recommendedName>
</protein>
<feature type="region of interest" description="Disordered" evidence="1">
    <location>
        <begin position="115"/>
        <end position="160"/>
    </location>
</feature>
<dbReference type="RefSeq" id="WP_184480869.1">
    <property type="nucleotide sequence ID" value="NZ_JACIJE010000001.1"/>
</dbReference>
<dbReference type="Proteomes" id="UP000562254">
    <property type="component" value="Unassembled WGS sequence"/>
</dbReference>
<evidence type="ECO:0000313" key="3">
    <source>
        <dbReference type="EMBL" id="MBB5688347.1"/>
    </source>
</evidence>
<accession>A0A840XW38</accession>
<dbReference type="InterPro" id="IPR009003">
    <property type="entry name" value="Peptidase_S1_PA"/>
</dbReference>
<comment type="caution">
    <text evidence="3">The sequence shown here is derived from an EMBL/GenBank/DDBJ whole genome shotgun (WGS) entry which is preliminary data.</text>
</comment>
<dbReference type="GO" id="GO:0004252">
    <property type="term" value="F:serine-type endopeptidase activity"/>
    <property type="evidence" value="ECO:0007669"/>
    <property type="project" value="InterPro"/>
</dbReference>
<dbReference type="Gene3D" id="2.40.10.10">
    <property type="entry name" value="Trypsin-like serine proteases"/>
    <property type="match status" value="2"/>
</dbReference>
<dbReference type="EMBL" id="JACIJE010000001">
    <property type="protein sequence ID" value="MBB5688347.1"/>
    <property type="molecule type" value="Genomic_DNA"/>
</dbReference>
<keyword evidence="4" id="KW-1185">Reference proteome</keyword>
<gene>
    <name evidence="3" type="ORF">FHS88_000457</name>
</gene>
<organism evidence="3 4">
    <name type="scientific">Neoroseomonas alkaliterrae</name>
    <dbReference type="NCBI Taxonomy" id="1452450"/>
    <lineage>
        <taxon>Bacteria</taxon>
        <taxon>Pseudomonadati</taxon>
        <taxon>Pseudomonadota</taxon>
        <taxon>Alphaproteobacteria</taxon>
        <taxon>Acetobacterales</taxon>
        <taxon>Acetobacteraceae</taxon>
        <taxon>Neoroseomonas</taxon>
    </lineage>
</organism>
<sequence length="368" mass="38259">MRSFALPAALALALAAPAAFAQSEPFRVVNRTPEAAVALHAVRSGRQDWGGNLLNRGPLGPGGQFALRPAEGAGCAFDLRMVLRDGQEIVRRNADICAERTVVMALPPQALLPPQAARPPVAAPGGGLPGAKPPALGPSEAGARPAPPPAAGARPNPQARVASGTGFVVAPERVLTNQHVIEGCSRLFVRTAENRMLPVVEVQGHDAVRDLALLRVQGNPGPVLAFRANPVRRGEGVVTYGFPLAGLLSSGPTLTTGEVSALAGLGDNQQQFQISAPVQQGNSGGPLLDRQGHVIGVVVSKLNAARIAQRTGDIPQNVNFAVKGTEAVAFLRRHGVTPVMRESQGAERSAAEVGEQAHPSTVFIRCER</sequence>